<dbReference type="EMBL" id="RQEY01000012">
    <property type="protein sequence ID" value="TGK41169.1"/>
    <property type="molecule type" value="Genomic_DNA"/>
</dbReference>
<keyword evidence="3" id="KW-1185">Reference proteome</keyword>
<evidence type="ECO:0000256" key="1">
    <source>
        <dbReference type="SAM" id="SignalP"/>
    </source>
</evidence>
<protein>
    <submittedName>
        <fullName evidence="2">Uncharacterized protein</fullName>
    </submittedName>
</protein>
<reference evidence="2" key="1">
    <citation type="journal article" date="2019" name="PLoS Negl. Trop. Dis.">
        <title>Revisiting the worldwide diversity of Leptospira species in the environment.</title>
        <authorList>
            <person name="Vincent A.T."/>
            <person name="Schiettekatte O."/>
            <person name="Bourhy P."/>
            <person name="Veyrier F.J."/>
            <person name="Picardeau M."/>
        </authorList>
    </citation>
    <scope>NUCLEOTIDE SEQUENCE [LARGE SCALE GENOMIC DNA]</scope>
    <source>
        <strain evidence="2">201800301</strain>
    </source>
</reference>
<keyword evidence="1" id="KW-0732">Signal</keyword>
<dbReference type="AlphaFoldDB" id="A0A4R9H6E9"/>
<name>A0A4R9H6E9_9LEPT</name>
<feature type="chain" id="PRO_5020775012" evidence="1">
    <location>
        <begin position="22"/>
        <end position="235"/>
    </location>
</feature>
<dbReference type="OrthoDB" id="9805307at2"/>
<feature type="signal peptide" evidence="1">
    <location>
        <begin position="1"/>
        <end position="21"/>
    </location>
</feature>
<evidence type="ECO:0000313" key="3">
    <source>
        <dbReference type="Proteomes" id="UP000298097"/>
    </source>
</evidence>
<proteinExistence type="predicted"/>
<sequence length="235" mass="26788">MKKTKLLGMLLLLLVLLPSCLKQQPIQEISNIPSGPIVRKSFALQSSGMRYDLIASKPEQTCENDESQSIFHGECCAAKIYKGSKLLMTFQNKEKYCFLNSHLLAIDWINKDTLEIIDYTGGAADFIERHSAYNFVLWKIDKLVDYTTYSTPDNDDIVFTEIKLEKDKIQIVAECNKKSKQVNYRVRKNSWFGVNESDLPLSKTKGCPIHAILKSGTVSFAYSDNSSVLLPYRYY</sequence>
<dbReference type="RefSeq" id="WP_135773421.1">
    <property type="nucleotide sequence ID" value="NZ_RQEY01000012.1"/>
</dbReference>
<comment type="caution">
    <text evidence="2">The sequence shown here is derived from an EMBL/GenBank/DDBJ whole genome shotgun (WGS) entry which is preliminary data.</text>
</comment>
<organism evidence="2 3">
    <name type="scientific">Leptospira andrefontaineae</name>
    <dbReference type="NCBI Taxonomy" id="2484976"/>
    <lineage>
        <taxon>Bacteria</taxon>
        <taxon>Pseudomonadati</taxon>
        <taxon>Spirochaetota</taxon>
        <taxon>Spirochaetia</taxon>
        <taxon>Leptospirales</taxon>
        <taxon>Leptospiraceae</taxon>
        <taxon>Leptospira</taxon>
    </lineage>
</organism>
<evidence type="ECO:0000313" key="2">
    <source>
        <dbReference type="EMBL" id="TGK41169.1"/>
    </source>
</evidence>
<dbReference type="Proteomes" id="UP000298097">
    <property type="component" value="Unassembled WGS sequence"/>
</dbReference>
<accession>A0A4R9H6E9</accession>
<gene>
    <name evidence="2" type="ORF">EHO65_06980</name>
</gene>